<evidence type="ECO:0000256" key="4">
    <source>
        <dbReference type="ARBA" id="ARBA00051141"/>
    </source>
</evidence>
<name>A0A8C6UAH8_9GOBI</name>
<dbReference type="InterPro" id="IPR016181">
    <property type="entry name" value="Acyl_CoA_acyltransferase"/>
</dbReference>
<comment type="similarity">
    <text evidence="1">Belongs to the acetyltransferase family. GNAT subfamily.</text>
</comment>
<organism evidence="9 10">
    <name type="scientific">Neogobius melanostomus</name>
    <name type="common">round goby</name>
    <dbReference type="NCBI Taxonomy" id="47308"/>
    <lineage>
        <taxon>Eukaryota</taxon>
        <taxon>Metazoa</taxon>
        <taxon>Chordata</taxon>
        <taxon>Craniata</taxon>
        <taxon>Vertebrata</taxon>
        <taxon>Euteleostomi</taxon>
        <taxon>Actinopterygii</taxon>
        <taxon>Neopterygii</taxon>
        <taxon>Teleostei</taxon>
        <taxon>Neoteleostei</taxon>
        <taxon>Acanthomorphata</taxon>
        <taxon>Gobiaria</taxon>
        <taxon>Gobiiformes</taxon>
        <taxon>Gobioidei</taxon>
        <taxon>Gobiidae</taxon>
        <taxon>Benthophilinae</taxon>
        <taxon>Neogobiini</taxon>
        <taxon>Neogobius</taxon>
    </lineage>
</organism>
<evidence type="ECO:0000256" key="6">
    <source>
        <dbReference type="ARBA" id="ARBA00066928"/>
    </source>
</evidence>
<accession>A0A8C6UAH8</accession>
<dbReference type="Gene3D" id="3.40.630.30">
    <property type="match status" value="1"/>
</dbReference>
<evidence type="ECO:0000256" key="1">
    <source>
        <dbReference type="ARBA" id="ARBA00009342"/>
    </source>
</evidence>
<dbReference type="SUPFAM" id="SSF55729">
    <property type="entry name" value="Acyl-CoA N-acyltransferases (Nat)"/>
    <property type="match status" value="1"/>
</dbReference>
<dbReference type="Pfam" id="PF13302">
    <property type="entry name" value="Acetyltransf_3"/>
    <property type="match status" value="1"/>
</dbReference>
<keyword evidence="2" id="KW-0808">Transferase</keyword>
<evidence type="ECO:0000259" key="8">
    <source>
        <dbReference type="Pfam" id="PF13302"/>
    </source>
</evidence>
<proteinExistence type="inferred from homology"/>
<dbReference type="PANTHER" id="PTHR13256:SF16">
    <property type="entry name" value="ALPHA_BETA-TUBULIN-N-ACETYLTRANSFERASE 9"/>
    <property type="match status" value="1"/>
</dbReference>
<evidence type="ECO:0000313" key="9">
    <source>
        <dbReference type="Ensembl" id="ENSNMLP00000034212.1"/>
    </source>
</evidence>
<dbReference type="FunFam" id="3.40.630.30:FF:000040">
    <property type="entry name" value="N-acetyltransferase 9 (putative)"/>
    <property type="match status" value="1"/>
</dbReference>
<evidence type="ECO:0000313" key="10">
    <source>
        <dbReference type="Proteomes" id="UP000694523"/>
    </source>
</evidence>
<evidence type="ECO:0000256" key="2">
    <source>
        <dbReference type="ARBA" id="ARBA00022679"/>
    </source>
</evidence>
<protein>
    <recommendedName>
        <fullName evidence="7">Alpha/beta-tubulin-N-acetyltransferase 9</fullName>
        <ecNumber evidence="6">2.3.1.308</ecNumber>
    </recommendedName>
</protein>
<dbReference type="PANTHER" id="PTHR13256">
    <property type="entry name" value="N-ACETYLTRANSFERASE 9"/>
    <property type="match status" value="1"/>
</dbReference>
<keyword evidence="3" id="KW-0012">Acyltransferase</keyword>
<dbReference type="GO" id="GO:0120519">
    <property type="term" value="F:tubulin N-terminal-methionine acetyltransferase activity"/>
    <property type="evidence" value="ECO:0007669"/>
    <property type="project" value="UniProtKB-EC"/>
</dbReference>
<dbReference type="InterPro" id="IPR000182">
    <property type="entry name" value="GNAT_dom"/>
</dbReference>
<dbReference type="Ensembl" id="ENSNMLT00000038102.1">
    <property type="protein sequence ID" value="ENSNMLP00000034212.1"/>
    <property type="gene ID" value="ENSNMLG00000021318.1"/>
</dbReference>
<reference evidence="9" key="1">
    <citation type="submission" date="2025-05" db="UniProtKB">
        <authorList>
            <consortium name="Ensembl"/>
        </authorList>
    </citation>
    <scope>IDENTIFICATION</scope>
</reference>
<dbReference type="InterPro" id="IPR039135">
    <property type="entry name" value="NAT9-like"/>
</dbReference>
<feature type="domain" description="N-acetyltransferase" evidence="8">
    <location>
        <begin position="13"/>
        <end position="160"/>
    </location>
</feature>
<sequence>MRINEDTLLEGHRAVLVPYGPQHVPRYHSWMQSEELQLLTASEPLTLQQEYDMQRSWREDQDKCTFIALDREQWSAPAVQEEQCMMGDVNLFLTDPGDPSVAELEVMIAEPRFRGKGVGTEVATMMMSYGITKLGIQKFQVKIGLDNHISISMFKKLHFTEVSTCSVFKEVTLELLVDPSVRSWILDRTSHVTERSYSQSRSQRPEPEST</sequence>
<dbReference type="Proteomes" id="UP000694523">
    <property type="component" value="Unplaced"/>
</dbReference>
<keyword evidence="10" id="KW-1185">Reference proteome</keyword>
<comment type="function">
    <text evidence="5">N-acetyltransferase that mediates the acetylation of the N-terminal residues of alpha- and beta-tubulin.</text>
</comment>
<dbReference type="AlphaFoldDB" id="A0A8C6UAH8"/>
<dbReference type="Ensembl" id="ENSNMLT00000038101.1">
    <property type="protein sequence ID" value="ENSNMLP00000034211.1"/>
    <property type="gene ID" value="ENSNMLG00000021318.1"/>
</dbReference>
<evidence type="ECO:0000256" key="3">
    <source>
        <dbReference type="ARBA" id="ARBA00023315"/>
    </source>
</evidence>
<dbReference type="EC" id="2.3.1.308" evidence="6"/>
<evidence type="ECO:0000256" key="7">
    <source>
        <dbReference type="ARBA" id="ARBA00073356"/>
    </source>
</evidence>
<comment type="catalytic activity">
    <reaction evidence="4">
        <text>N-terminal L-methionyl-[tubulin] + acetyl-CoA = N-terminal N(alpha)-acetyl-L-methionyl-[tubulin] + CoA + H(+)</text>
        <dbReference type="Rhea" id="RHEA:69607"/>
        <dbReference type="Rhea" id="RHEA-COMP:17729"/>
        <dbReference type="Rhea" id="RHEA-COMP:17730"/>
        <dbReference type="ChEBI" id="CHEBI:15378"/>
        <dbReference type="ChEBI" id="CHEBI:57287"/>
        <dbReference type="ChEBI" id="CHEBI:57288"/>
        <dbReference type="ChEBI" id="CHEBI:64731"/>
        <dbReference type="ChEBI" id="CHEBI:133414"/>
        <dbReference type="EC" id="2.3.1.308"/>
    </reaction>
</comment>
<evidence type="ECO:0000256" key="5">
    <source>
        <dbReference type="ARBA" id="ARBA00058998"/>
    </source>
</evidence>